<dbReference type="RefSeq" id="WP_067421804.1">
    <property type="nucleotide sequence ID" value="NZ_LZEX01000003.1"/>
</dbReference>
<evidence type="ECO:0008006" key="3">
    <source>
        <dbReference type="Google" id="ProtNLM"/>
    </source>
</evidence>
<evidence type="ECO:0000313" key="2">
    <source>
        <dbReference type="Proteomes" id="UP000092247"/>
    </source>
</evidence>
<gene>
    <name evidence="1" type="ORF">AYY17_15615</name>
</gene>
<comment type="caution">
    <text evidence="1">The sequence shown here is derived from an EMBL/GenBank/DDBJ whole genome shotgun (WGS) entry which is preliminary data.</text>
</comment>
<dbReference type="InterPro" id="IPR014942">
    <property type="entry name" value="AbiEii"/>
</dbReference>
<name>A0A1B8HMB2_9GAMM</name>
<reference evidence="1 2" key="1">
    <citation type="submission" date="2016-06" db="EMBL/GenBank/DDBJ databases">
        <authorList>
            <person name="Kjaerup R.B."/>
            <person name="Dalgaard T.S."/>
            <person name="Juul-Madsen H.R."/>
        </authorList>
    </citation>
    <scope>NUCLEOTIDE SEQUENCE [LARGE SCALE GENOMIC DNA]</scope>
    <source>
        <strain evidence="1 2">GCSL-Mp3</strain>
    </source>
</reference>
<dbReference type="Pfam" id="PF08843">
    <property type="entry name" value="AbiEii"/>
    <property type="match status" value="1"/>
</dbReference>
<dbReference type="Gene3D" id="3.10.450.620">
    <property type="entry name" value="JHP933, nucleotidyltransferase-like core domain"/>
    <property type="match status" value="1"/>
</dbReference>
<organism evidence="1 2">
    <name type="scientific">Morganella psychrotolerans</name>
    <dbReference type="NCBI Taxonomy" id="368603"/>
    <lineage>
        <taxon>Bacteria</taxon>
        <taxon>Pseudomonadati</taxon>
        <taxon>Pseudomonadota</taxon>
        <taxon>Gammaproteobacteria</taxon>
        <taxon>Enterobacterales</taxon>
        <taxon>Morganellaceae</taxon>
        <taxon>Morganella</taxon>
    </lineage>
</organism>
<dbReference type="EMBL" id="LZEX01000003">
    <property type="protein sequence ID" value="OBU10568.1"/>
    <property type="molecule type" value="Genomic_DNA"/>
</dbReference>
<dbReference type="Proteomes" id="UP000092247">
    <property type="component" value="Unassembled WGS sequence"/>
</dbReference>
<sequence length="309" mass="35472">MSDFVNFNELVDIIVTEKDYVANRPVVEKELLHYDILYALSAAGLLKRITFQGGTSLRLCYGSNRFSEDLDFAGGCDFCSAQVLEIKACIEKYVGERYGLEVVVKEPKELRKEPDYSDVKVDKWQISVTTNPGKSDLPKQRIKVEIANIPAYTNTLRTLAKNYEQLPSGYSDLIIRVEELTEVMADKLVSFPATTSHIRYRDMWDLVWLHQQGAKPDAELVMKKIADYKINDLFEKWLQARIESLPSLVASEEFKGEMKRFLPVSVVDRTLLQPDFLEFLQITLHELLVTIQTDIYGSKDPKPVKKFEM</sequence>
<proteinExistence type="predicted"/>
<evidence type="ECO:0000313" key="1">
    <source>
        <dbReference type="EMBL" id="OBU10568.1"/>
    </source>
</evidence>
<dbReference type="AlphaFoldDB" id="A0A1B8HMB2"/>
<accession>A0A1B8HMB2</accession>
<protein>
    <recommendedName>
        <fullName evidence="3">Nucleotidyl transferase AbiEii/AbiGii toxin family protein</fullName>
    </recommendedName>
</protein>